<dbReference type="PANTHER" id="PTHR33164">
    <property type="entry name" value="TRANSCRIPTIONAL REGULATOR, MARR FAMILY"/>
    <property type="match status" value="1"/>
</dbReference>
<reference evidence="2" key="1">
    <citation type="submission" date="2019-08" db="EMBL/GenBank/DDBJ databases">
        <authorList>
            <person name="Kucharzyk K."/>
            <person name="Murdoch R.W."/>
            <person name="Higgins S."/>
            <person name="Loffler F."/>
        </authorList>
    </citation>
    <scope>NUCLEOTIDE SEQUENCE</scope>
</reference>
<gene>
    <name evidence="2" type="ORF">SDC9_122308</name>
</gene>
<dbReference type="AlphaFoldDB" id="A0A645CEB9"/>
<dbReference type="InterPro" id="IPR036388">
    <property type="entry name" value="WH-like_DNA-bd_sf"/>
</dbReference>
<dbReference type="GO" id="GO:0003700">
    <property type="term" value="F:DNA-binding transcription factor activity"/>
    <property type="evidence" value="ECO:0007669"/>
    <property type="project" value="InterPro"/>
</dbReference>
<dbReference type="GO" id="GO:0006950">
    <property type="term" value="P:response to stress"/>
    <property type="evidence" value="ECO:0007669"/>
    <property type="project" value="TreeGrafter"/>
</dbReference>
<dbReference type="SMART" id="SM00347">
    <property type="entry name" value="HTH_MARR"/>
    <property type="match status" value="1"/>
</dbReference>
<feature type="domain" description="HTH marR-type" evidence="1">
    <location>
        <begin position="25"/>
        <end position="126"/>
    </location>
</feature>
<evidence type="ECO:0000259" key="1">
    <source>
        <dbReference type="SMART" id="SM00347"/>
    </source>
</evidence>
<organism evidence="2">
    <name type="scientific">bioreactor metagenome</name>
    <dbReference type="NCBI Taxonomy" id="1076179"/>
    <lineage>
        <taxon>unclassified sequences</taxon>
        <taxon>metagenomes</taxon>
        <taxon>ecological metagenomes</taxon>
    </lineage>
</organism>
<dbReference type="Gene3D" id="1.10.10.10">
    <property type="entry name" value="Winged helix-like DNA-binding domain superfamily/Winged helix DNA-binding domain"/>
    <property type="match status" value="1"/>
</dbReference>
<name>A0A645CEB9_9ZZZZ</name>
<evidence type="ECO:0000313" key="2">
    <source>
        <dbReference type="EMBL" id="MPM75316.1"/>
    </source>
</evidence>
<dbReference type="InterPro" id="IPR000835">
    <property type="entry name" value="HTH_MarR-typ"/>
</dbReference>
<sequence length="157" mass="18354">MNELEKKAFIFGTIFTLSNKLQVLGDEFDHSITIKQWLFLVGVSKFRDPPTISEVANYIGYSRQNAKRIAMALQKMDYVNIIKDKTDARALRIATTTKCRAYFETRYQQEIEFLEKIFAGFDPQLTHNVFRGLIRLEQNIREMMKQDEDKSATEETV</sequence>
<dbReference type="EMBL" id="VSSQ01026547">
    <property type="protein sequence ID" value="MPM75316.1"/>
    <property type="molecule type" value="Genomic_DNA"/>
</dbReference>
<proteinExistence type="predicted"/>
<dbReference type="InterPro" id="IPR036390">
    <property type="entry name" value="WH_DNA-bd_sf"/>
</dbReference>
<comment type="caution">
    <text evidence="2">The sequence shown here is derived from an EMBL/GenBank/DDBJ whole genome shotgun (WGS) entry which is preliminary data.</text>
</comment>
<accession>A0A645CEB9</accession>
<dbReference type="SUPFAM" id="SSF46785">
    <property type="entry name" value="Winged helix' DNA-binding domain"/>
    <property type="match status" value="1"/>
</dbReference>
<dbReference type="PANTHER" id="PTHR33164:SF58">
    <property type="entry name" value="DNA-BINDING TRANSCRIPTIONAL REPRESSOR SCOC"/>
    <property type="match status" value="1"/>
</dbReference>
<protein>
    <recommendedName>
        <fullName evidence="1">HTH marR-type domain-containing protein</fullName>
    </recommendedName>
</protein>
<dbReference type="InterPro" id="IPR039422">
    <property type="entry name" value="MarR/SlyA-like"/>
</dbReference>